<evidence type="ECO:0000313" key="4">
    <source>
        <dbReference type="EMBL" id="KAK0657546.1"/>
    </source>
</evidence>
<feature type="non-terminal residue" evidence="4">
    <location>
        <position position="460"/>
    </location>
</feature>
<name>A0AA40CZT3_9PEZI</name>
<dbReference type="InterPro" id="IPR055915">
    <property type="entry name" value="DUF7492"/>
</dbReference>
<evidence type="ECO:0000313" key="5">
    <source>
        <dbReference type="Proteomes" id="UP001174936"/>
    </source>
</evidence>
<feature type="non-terminal residue" evidence="4">
    <location>
        <position position="1"/>
    </location>
</feature>
<dbReference type="AlphaFoldDB" id="A0AA40CZT3"/>
<evidence type="ECO:0000256" key="1">
    <source>
        <dbReference type="SAM" id="MobiDB-lite"/>
    </source>
</evidence>
<protein>
    <recommendedName>
        <fullName evidence="3">DUF7492 domain-containing protein</fullName>
    </recommendedName>
</protein>
<sequence>LIAAALLPLFSTTLGHSWPEATFRIAPNGTMIGAPGYARKHGFRGEVADPDLLWLIPPNGRDGKIHDDDKIVRANQRALTDASYSDKAPMLKVAPGDFVAIQYTENGHVSRSDEAEQNAKPVNRGTIYLYGTTTASDLTNYNLKDIHLVWNADGTGGDGKGRLLATRNFDDGQCYEPIPGTDRAHITTNRMAFMSANAVEPPAALACQSDLQIPLDVSTGDILTILWVWDWPTMTQSGVAVSPASYDYNADKSGPPHAESPEIYTGVVDYKIVDPCDPSLGEVKGPTCGSSNNNGKVAVRFTRQRTPNVAAIRAQMLNPFLVDVPQAGKGAQNATANPSDIPLGALIGTPTKPTLPLPTSFFRPIDAFQDAQPVAEPSESPQPTTESPQPTTTEAAKPSTTKSSESSKETTTAAPAPTTKPAPPGFNEKILTVTVTVPATTLYVTETATSTATGAAGTGN</sequence>
<accession>A0AA40CZT3</accession>
<feature type="domain" description="DUF7492" evidence="3">
    <location>
        <begin position="15"/>
        <end position="237"/>
    </location>
</feature>
<comment type="caution">
    <text evidence="4">The sequence shown here is derived from an EMBL/GenBank/DDBJ whole genome shotgun (WGS) entry which is preliminary data.</text>
</comment>
<feature type="region of interest" description="Disordered" evidence="1">
    <location>
        <begin position="373"/>
        <end position="428"/>
    </location>
</feature>
<reference evidence="4" key="1">
    <citation type="submission" date="2023-06" db="EMBL/GenBank/DDBJ databases">
        <title>Genome-scale phylogeny and comparative genomics of the fungal order Sordariales.</title>
        <authorList>
            <consortium name="Lawrence Berkeley National Laboratory"/>
            <person name="Hensen N."/>
            <person name="Bonometti L."/>
            <person name="Westerberg I."/>
            <person name="Brannstrom I.O."/>
            <person name="Guillou S."/>
            <person name="Cros-Aarteil S."/>
            <person name="Calhoun S."/>
            <person name="Haridas S."/>
            <person name="Kuo A."/>
            <person name="Mondo S."/>
            <person name="Pangilinan J."/>
            <person name="Riley R."/>
            <person name="Labutti K."/>
            <person name="Andreopoulos B."/>
            <person name="Lipzen A."/>
            <person name="Chen C."/>
            <person name="Yanf M."/>
            <person name="Daum C."/>
            <person name="Ng V."/>
            <person name="Clum A."/>
            <person name="Steindorff A."/>
            <person name="Ohm R."/>
            <person name="Martin F."/>
            <person name="Silar P."/>
            <person name="Natvig D."/>
            <person name="Lalanne C."/>
            <person name="Gautier V."/>
            <person name="Ament-Velasquez S.L."/>
            <person name="Kruys A."/>
            <person name="Hutchinson M.I."/>
            <person name="Powell A.J."/>
            <person name="Barry K."/>
            <person name="Miller A.N."/>
            <person name="Grigoriev I.V."/>
            <person name="Debuchy R."/>
            <person name="Gladieux P."/>
            <person name="Thoren M.H."/>
            <person name="Johannesson H."/>
        </authorList>
    </citation>
    <scope>NUCLEOTIDE SEQUENCE</scope>
    <source>
        <strain evidence="4">SMH2532-1</strain>
    </source>
</reference>
<proteinExistence type="predicted"/>
<keyword evidence="5" id="KW-1185">Reference proteome</keyword>
<feature type="signal peptide" evidence="2">
    <location>
        <begin position="1"/>
        <end position="15"/>
    </location>
</feature>
<organism evidence="4 5">
    <name type="scientific">Cercophora newfieldiana</name>
    <dbReference type="NCBI Taxonomy" id="92897"/>
    <lineage>
        <taxon>Eukaryota</taxon>
        <taxon>Fungi</taxon>
        <taxon>Dikarya</taxon>
        <taxon>Ascomycota</taxon>
        <taxon>Pezizomycotina</taxon>
        <taxon>Sordariomycetes</taxon>
        <taxon>Sordariomycetidae</taxon>
        <taxon>Sordariales</taxon>
        <taxon>Lasiosphaeriaceae</taxon>
        <taxon>Cercophora</taxon>
    </lineage>
</organism>
<keyword evidence="2" id="KW-0732">Signal</keyword>
<gene>
    <name evidence="4" type="ORF">B0T16DRAFT_288753</name>
</gene>
<feature type="chain" id="PRO_5041219174" description="DUF7492 domain-containing protein" evidence="2">
    <location>
        <begin position="16"/>
        <end position="460"/>
    </location>
</feature>
<evidence type="ECO:0000259" key="3">
    <source>
        <dbReference type="Pfam" id="PF24320"/>
    </source>
</evidence>
<dbReference type="Pfam" id="PF24320">
    <property type="entry name" value="DUF7492"/>
    <property type="match status" value="1"/>
</dbReference>
<dbReference type="EMBL" id="JAULSV010000001">
    <property type="protein sequence ID" value="KAK0657546.1"/>
    <property type="molecule type" value="Genomic_DNA"/>
</dbReference>
<feature type="compositionally biased region" description="Low complexity" evidence="1">
    <location>
        <begin position="376"/>
        <end position="417"/>
    </location>
</feature>
<evidence type="ECO:0000256" key="2">
    <source>
        <dbReference type="SAM" id="SignalP"/>
    </source>
</evidence>
<dbReference type="Proteomes" id="UP001174936">
    <property type="component" value="Unassembled WGS sequence"/>
</dbReference>